<dbReference type="Proteomes" id="UP001055879">
    <property type="component" value="Linkage Group LG05"/>
</dbReference>
<reference evidence="1 2" key="2">
    <citation type="journal article" date="2022" name="Mol. Ecol. Resour.">
        <title>The genomes of chicory, endive, great burdock and yacon provide insights into Asteraceae paleo-polyploidization history and plant inulin production.</title>
        <authorList>
            <person name="Fan W."/>
            <person name="Wang S."/>
            <person name="Wang H."/>
            <person name="Wang A."/>
            <person name="Jiang F."/>
            <person name="Liu H."/>
            <person name="Zhao H."/>
            <person name="Xu D."/>
            <person name="Zhang Y."/>
        </authorList>
    </citation>
    <scope>NUCLEOTIDE SEQUENCE [LARGE SCALE GENOMIC DNA]</scope>
    <source>
        <strain evidence="2">cv. Niubang</strain>
    </source>
</reference>
<evidence type="ECO:0000313" key="1">
    <source>
        <dbReference type="EMBL" id="KAI3727762.1"/>
    </source>
</evidence>
<name>A0ACB9C0H4_ARCLA</name>
<keyword evidence="2" id="KW-1185">Reference proteome</keyword>
<dbReference type="EMBL" id="CM042051">
    <property type="protein sequence ID" value="KAI3727762.1"/>
    <property type="molecule type" value="Genomic_DNA"/>
</dbReference>
<reference evidence="2" key="1">
    <citation type="journal article" date="2022" name="Mol. Ecol. Resour.">
        <title>The genomes of chicory, endive, great burdock and yacon provide insights into Asteraceae palaeo-polyploidization history and plant inulin production.</title>
        <authorList>
            <person name="Fan W."/>
            <person name="Wang S."/>
            <person name="Wang H."/>
            <person name="Wang A."/>
            <person name="Jiang F."/>
            <person name="Liu H."/>
            <person name="Zhao H."/>
            <person name="Xu D."/>
            <person name="Zhang Y."/>
        </authorList>
    </citation>
    <scope>NUCLEOTIDE SEQUENCE [LARGE SCALE GENOMIC DNA]</scope>
    <source>
        <strain evidence="2">cv. Niubang</strain>
    </source>
</reference>
<protein>
    <submittedName>
        <fullName evidence="1">Uncharacterized protein</fullName>
    </submittedName>
</protein>
<comment type="caution">
    <text evidence="1">The sequence shown here is derived from an EMBL/GenBank/DDBJ whole genome shotgun (WGS) entry which is preliminary data.</text>
</comment>
<evidence type="ECO:0000313" key="2">
    <source>
        <dbReference type="Proteomes" id="UP001055879"/>
    </source>
</evidence>
<sequence length="294" mass="33736">MEAKDTSSPPNLHLPSNYDEIFMQRSLFFADSLKDLRNIRNQLYSAAEFFEDSYHRNDHDQLLLESLKDYVSKAVISTIDHLGSVTSKVDSFLNENVDELFETNLRVLCIEQRLRTCQSYRDHEGLAQQSLVIQIPKYQKQYHLPDGRFSEAVKAEKAKVESSSLRRGRTQQASVDFPSDFVAFSFTKPASNKGSEKRSRSISPSRFRIKRSGSAANQFTGPSFPAMRSGSAVHQSISSNTRQQNPAEGWRSHSLYPEREKRRDIEIYSKKTRNLFKALLSIHKYKNDAGPPYR</sequence>
<gene>
    <name evidence="1" type="ORF">L6452_16382</name>
</gene>
<proteinExistence type="predicted"/>
<organism evidence="1 2">
    <name type="scientific">Arctium lappa</name>
    <name type="common">Greater burdock</name>
    <name type="synonym">Lappa major</name>
    <dbReference type="NCBI Taxonomy" id="4217"/>
    <lineage>
        <taxon>Eukaryota</taxon>
        <taxon>Viridiplantae</taxon>
        <taxon>Streptophyta</taxon>
        <taxon>Embryophyta</taxon>
        <taxon>Tracheophyta</taxon>
        <taxon>Spermatophyta</taxon>
        <taxon>Magnoliopsida</taxon>
        <taxon>eudicotyledons</taxon>
        <taxon>Gunneridae</taxon>
        <taxon>Pentapetalae</taxon>
        <taxon>asterids</taxon>
        <taxon>campanulids</taxon>
        <taxon>Asterales</taxon>
        <taxon>Asteraceae</taxon>
        <taxon>Carduoideae</taxon>
        <taxon>Cardueae</taxon>
        <taxon>Arctiinae</taxon>
        <taxon>Arctium</taxon>
    </lineage>
</organism>
<accession>A0ACB9C0H4</accession>